<dbReference type="AlphaFoldDB" id="A0AAV4YA04"/>
<evidence type="ECO:0000313" key="1">
    <source>
        <dbReference type="EMBL" id="GIZ03870.1"/>
    </source>
</evidence>
<sequence>MLFDDLPLKYYKKSRSKGLAVGHRQLEPQICRLLTLSSASPVISWLMAVQIVELQSVDETPTFEISGMGLVPQLFLELSVLPLLSLHDFALFSSMLFFLGFNF</sequence>
<proteinExistence type="predicted"/>
<protein>
    <submittedName>
        <fullName evidence="1">Uncharacterized protein</fullName>
    </submittedName>
</protein>
<gene>
    <name evidence="1" type="ORF">CEXT_376951</name>
</gene>
<comment type="caution">
    <text evidence="1">The sequence shown here is derived from an EMBL/GenBank/DDBJ whole genome shotgun (WGS) entry which is preliminary data.</text>
</comment>
<dbReference type="Proteomes" id="UP001054945">
    <property type="component" value="Unassembled WGS sequence"/>
</dbReference>
<organism evidence="1 2">
    <name type="scientific">Caerostris extrusa</name>
    <name type="common">Bark spider</name>
    <name type="synonym">Caerostris bankana</name>
    <dbReference type="NCBI Taxonomy" id="172846"/>
    <lineage>
        <taxon>Eukaryota</taxon>
        <taxon>Metazoa</taxon>
        <taxon>Ecdysozoa</taxon>
        <taxon>Arthropoda</taxon>
        <taxon>Chelicerata</taxon>
        <taxon>Arachnida</taxon>
        <taxon>Araneae</taxon>
        <taxon>Araneomorphae</taxon>
        <taxon>Entelegynae</taxon>
        <taxon>Araneoidea</taxon>
        <taxon>Araneidae</taxon>
        <taxon>Caerostris</taxon>
    </lineage>
</organism>
<accession>A0AAV4YA04</accession>
<name>A0AAV4YA04_CAEEX</name>
<dbReference type="EMBL" id="BPLR01001662">
    <property type="protein sequence ID" value="GIZ03870.1"/>
    <property type="molecule type" value="Genomic_DNA"/>
</dbReference>
<reference evidence="1 2" key="1">
    <citation type="submission" date="2021-06" db="EMBL/GenBank/DDBJ databases">
        <title>Caerostris extrusa draft genome.</title>
        <authorList>
            <person name="Kono N."/>
            <person name="Arakawa K."/>
        </authorList>
    </citation>
    <scope>NUCLEOTIDE SEQUENCE [LARGE SCALE GENOMIC DNA]</scope>
</reference>
<keyword evidence="2" id="KW-1185">Reference proteome</keyword>
<evidence type="ECO:0000313" key="2">
    <source>
        <dbReference type="Proteomes" id="UP001054945"/>
    </source>
</evidence>